<dbReference type="Gene3D" id="3.90.550.10">
    <property type="entry name" value="Spore Coat Polysaccharide Biosynthesis Protein SpsA, Chain A"/>
    <property type="match status" value="1"/>
</dbReference>
<dbReference type="PANTHER" id="PTHR43532:SF4">
    <property type="entry name" value="GLUCOSE-1-PHOSPHATE THYMIDYLYLTRANSFERASE 2"/>
    <property type="match status" value="1"/>
</dbReference>
<evidence type="ECO:0000256" key="2">
    <source>
        <dbReference type="ARBA" id="ARBA00010480"/>
    </source>
</evidence>
<dbReference type="Pfam" id="PF00483">
    <property type="entry name" value="NTP_transferase"/>
    <property type="match status" value="1"/>
</dbReference>
<evidence type="ECO:0000256" key="7">
    <source>
        <dbReference type="ARBA" id="ARBA00022842"/>
    </source>
</evidence>
<dbReference type="EMBL" id="UINC01064709">
    <property type="protein sequence ID" value="SVB93631.1"/>
    <property type="molecule type" value="Genomic_DNA"/>
</dbReference>
<dbReference type="PANTHER" id="PTHR43532">
    <property type="entry name" value="GLUCOSE-1-PHOSPHATE THYMIDYLYLTRANSFERASE"/>
    <property type="match status" value="1"/>
</dbReference>
<comment type="cofactor">
    <cofactor evidence="1">
        <name>Mg(2+)</name>
        <dbReference type="ChEBI" id="CHEBI:18420"/>
    </cofactor>
</comment>
<sequence>MKGIILAGGVGSRLHPLTLGVSKQTLPIYDKPMIYYPLSVLMLSDIRDVLIISTPEDLGLYKRLLKDGSQFGISIDYIEQQRPEGLAQAFLIGETFIEKENVCLVLGDNIFYGQHFTEKLEKASQKEK</sequence>
<feature type="non-terminal residue" evidence="11">
    <location>
        <position position="128"/>
    </location>
</feature>
<comment type="function">
    <text evidence="8">Catalyzes the formation of dTDP-glucose, from dTTP and glucose 1-phosphate, as well as its pyrophosphorolysis.</text>
</comment>
<keyword evidence="5" id="KW-0548">Nucleotidyltransferase</keyword>
<keyword evidence="4" id="KW-0808">Transferase</keyword>
<dbReference type="InterPro" id="IPR005835">
    <property type="entry name" value="NTP_transferase_dom"/>
</dbReference>
<feature type="domain" description="Nucleotidyl transferase" evidence="10">
    <location>
        <begin position="2"/>
        <end position="127"/>
    </location>
</feature>
<organism evidence="11">
    <name type="scientific">marine metagenome</name>
    <dbReference type="NCBI Taxonomy" id="408172"/>
    <lineage>
        <taxon>unclassified sequences</taxon>
        <taxon>metagenomes</taxon>
        <taxon>ecological metagenomes</taxon>
    </lineage>
</organism>
<dbReference type="InterPro" id="IPR005907">
    <property type="entry name" value="G1P_thy_trans_s"/>
</dbReference>
<evidence type="ECO:0000256" key="9">
    <source>
        <dbReference type="ARBA" id="ARBA00049336"/>
    </source>
</evidence>
<dbReference type="SUPFAM" id="SSF53448">
    <property type="entry name" value="Nucleotide-diphospho-sugar transferases"/>
    <property type="match status" value="1"/>
</dbReference>
<evidence type="ECO:0000256" key="1">
    <source>
        <dbReference type="ARBA" id="ARBA00001946"/>
    </source>
</evidence>
<comment type="similarity">
    <text evidence="2">Belongs to the glucose-1-phosphate thymidylyltransferase family.</text>
</comment>
<protein>
    <recommendedName>
        <fullName evidence="3">glucose-1-phosphate thymidylyltransferase</fullName>
        <ecNumber evidence="3">2.7.7.24</ecNumber>
    </recommendedName>
</protein>
<gene>
    <name evidence="11" type="ORF">METZ01_LOCUS246485</name>
</gene>
<evidence type="ECO:0000256" key="3">
    <source>
        <dbReference type="ARBA" id="ARBA00012461"/>
    </source>
</evidence>
<reference evidence="11" key="1">
    <citation type="submission" date="2018-05" db="EMBL/GenBank/DDBJ databases">
        <authorList>
            <person name="Lanie J.A."/>
            <person name="Ng W.-L."/>
            <person name="Kazmierczak K.M."/>
            <person name="Andrzejewski T.M."/>
            <person name="Davidsen T.M."/>
            <person name="Wayne K.J."/>
            <person name="Tettelin H."/>
            <person name="Glass J.I."/>
            <person name="Rusch D."/>
            <person name="Podicherti R."/>
            <person name="Tsui H.-C.T."/>
            <person name="Winkler M.E."/>
        </authorList>
    </citation>
    <scope>NUCLEOTIDE SEQUENCE</scope>
</reference>
<dbReference type="AlphaFoldDB" id="A0A382I4J4"/>
<accession>A0A382I4J4</accession>
<comment type="catalytic activity">
    <reaction evidence="9">
        <text>dTTP + alpha-D-glucose 1-phosphate + H(+) = dTDP-alpha-D-glucose + diphosphate</text>
        <dbReference type="Rhea" id="RHEA:15225"/>
        <dbReference type="ChEBI" id="CHEBI:15378"/>
        <dbReference type="ChEBI" id="CHEBI:33019"/>
        <dbReference type="ChEBI" id="CHEBI:37568"/>
        <dbReference type="ChEBI" id="CHEBI:57477"/>
        <dbReference type="ChEBI" id="CHEBI:58601"/>
        <dbReference type="EC" id="2.7.7.24"/>
    </reaction>
</comment>
<proteinExistence type="inferred from homology"/>
<dbReference type="InterPro" id="IPR029044">
    <property type="entry name" value="Nucleotide-diphossugar_trans"/>
</dbReference>
<keyword evidence="7" id="KW-0460">Magnesium</keyword>
<dbReference type="EC" id="2.7.7.24" evidence="3"/>
<dbReference type="GO" id="GO:0008879">
    <property type="term" value="F:glucose-1-phosphate thymidylyltransferase activity"/>
    <property type="evidence" value="ECO:0007669"/>
    <property type="project" value="UniProtKB-EC"/>
</dbReference>
<name>A0A382I4J4_9ZZZZ</name>
<evidence type="ECO:0000256" key="8">
    <source>
        <dbReference type="ARBA" id="ARBA00037065"/>
    </source>
</evidence>
<evidence type="ECO:0000259" key="10">
    <source>
        <dbReference type="Pfam" id="PF00483"/>
    </source>
</evidence>
<keyword evidence="6" id="KW-0479">Metal-binding</keyword>
<evidence type="ECO:0000256" key="6">
    <source>
        <dbReference type="ARBA" id="ARBA00022723"/>
    </source>
</evidence>
<evidence type="ECO:0000256" key="4">
    <source>
        <dbReference type="ARBA" id="ARBA00022679"/>
    </source>
</evidence>
<evidence type="ECO:0000313" key="11">
    <source>
        <dbReference type="EMBL" id="SVB93631.1"/>
    </source>
</evidence>
<dbReference type="GO" id="GO:0046872">
    <property type="term" value="F:metal ion binding"/>
    <property type="evidence" value="ECO:0007669"/>
    <property type="project" value="UniProtKB-KW"/>
</dbReference>
<evidence type="ECO:0000256" key="5">
    <source>
        <dbReference type="ARBA" id="ARBA00022695"/>
    </source>
</evidence>